<protein>
    <submittedName>
        <fullName evidence="1">Uncharacterized protein</fullName>
    </submittedName>
</protein>
<dbReference type="EMBL" id="MPDP01000051">
    <property type="protein sequence ID" value="KAK1488190.1"/>
    <property type="molecule type" value="Genomic_DNA"/>
</dbReference>
<reference evidence="1" key="1">
    <citation type="submission" date="2016-11" db="EMBL/GenBank/DDBJ databases">
        <title>The genome sequence of Colletotrichum cuscutae.</title>
        <authorList>
            <person name="Baroncelli R."/>
        </authorList>
    </citation>
    <scope>NUCLEOTIDE SEQUENCE</scope>
    <source>
        <strain evidence="1">IMI 304802</strain>
    </source>
</reference>
<name>A0AAI9VGU4_9PEZI</name>
<dbReference type="Proteomes" id="UP001239213">
    <property type="component" value="Unassembled WGS sequence"/>
</dbReference>
<evidence type="ECO:0000313" key="1">
    <source>
        <dbReference type="EMBL" id="KAK1488190.1"/>
    </source>
</evidence>
<proteinExistence type="predicted"/>
<comment type="caution">
    <text evidence="1">The sequence shown here is derived from an EMBL/GenBank/DDBJ whole genome shotgun (WGS) entry which is preliminary data.</text>
</comment>
<keyword evidence="2" id="KW-1185">Reference proteome</keyword>
<evidence type="ECO:0000313" key="2">
    <source>
        <dbReference type="Proteomes" id="UP001239213"/>
    </source>
</evidence>
<accession>A0AAI9VGU4</accession>
<organism evidence="1 2">
    <name type="scientific">Colletotrichum cuscutae</name>
    <dbReference type="NCBI Taxonomy" id="1209917"/>
    <lineage>
        <taxon>Eukaryota</taxon>
        <taxon>Fungi</taxon>
        <taxon>Dikarya</taxon>
        <taxon>Ascomycota</taxon>
        <taxon>Pezizomycotina</taxon>
        <taxon>Sordariomycetes</taxon>
        <taxon>Hypocreomycetidae</taxon>
        <taxon>Glomerellales</taxon>
        <taxon>Glomerellaceae</taxon>
        <taxon>Colletotrichum</taxon>
        <taxon>Colletotrichum acutatum species complex</taxon>
    </lineage>
</organism>
<sequence length="71" mass="8257">TTYLVWIERCGFKRVSRQYIVFEWVGVPIRGLWDQERNDSFVVGKASAVGPSQQYEGAWNENTESELPNDF</sequence>
<feature type="non-terminal residue" evidence="1">
    <location>
        <position position="1"/>
    </location>
</feature>
<dbReference type="AlphaFoldDB" id="A0AAI9VGU4"/>
<gene>
    <name evidence="1" type="ORF">CCUS01_14794</name>
</gene>